<evidence type="ECO:0000313" key="2">
    <source>
        <dbReference type="Proteomes" id="UP000257109"/>
    </source>
</evidence>
<dbReference type="AlphaFoldDB" id="A0A371FHB0"/>
<keyword evidence="2" id="KW-1185">Reference proteome</keyword>
<accession>A0A371FHB0</accession>
<feature type="non-terminal residue" evidence="1">
    <location>
        <position position="1"/>
    </location>
</feature>
<dbReference type="OrthoDB" id="1937476at2759"/>
<organism evidence="1 2">
    <name type="scientific">Mucuna pruriens</name>
    <name type="common">Velvet bean</name>
    <name type="synonym">Dolichos pruriens</name>
    <dbReference type="NCBI Taxonomy" id="157652"/>
    <lineage>
        <taxon>Eukaryota</taxon>
        <taxon>Viridiplantae</taxon>
        <taxon>Streptophyta</taxon>
        <taxon>Embryophyta</taxon>
        <taxon>Tracheophyta</taxon>
        <taxon>Spermatophyta</taxon>
        <taxon>Magnoliopsida</taxon>
        <taxon>eudicotyledons</taxon>
        <taxon>Gunneridae</taxon>
        <taxon>Pentapetalae</taxon>
        <taxon>rosids</taxon>
        <taxon>fabids</taxon>
        <taxon>Fabales</taxon>
        <taxon>Fabaceae</taxon>
        <taxon>Papilionoideae</taxon>
        <taxon>50 kb inversion clade</taxon>
        <taxon>NPAAA clade</taxon>
        <taxon>indigoferoid/millettioid clade</taxon>
        <taxon>Phaseoleae</taxon>
        <taxon>Mucuna</taxon>
    </lineage>
</organism>
<comment type="caution">
    <text evidence="1">The sequence shown here is derived from an EMBL/GenBank/DDBJ whole genome shotgun (WGS) entry which is preliminary data.</text>
</comment>
<sequence>MTEGCLTLRVKIKELIQVDHHCMFMKSGADLATWLESKISTTEKVSARPEGNECRGGNEPLDYLRNINIFHAGTDRILRQLPPITFTDQDFIRFNLEQNNMMISEAEMRPDHEQLVDTSYNVLIDRPTLNTLDAIVSTPLLVMKLPPSNGQVVIAKAEQKMAWECYIDSLRVMTRPPKEDNILTHVEISTNIELDPRPPIDQGAEPHRQT</sequence>
<dbReference type="EMBL" id="QJKJ01009114">
    <property type="protein sequence ID" value="RDX77679.1"/>
    <property type="molecule type" value="Genomic_DNA"/>
</dbReference>
<proteinExistence type="predicted"/>
<reference evidence="1" key="1">
    <citation type="submission" date="2018-05" db="EMBL/GenBank/DDBJ databases">
        <title>Draft genome of Mucuna pruriens seed.</title>
        <authorList>
            <person name="Nnadi N.E."/>
            <person name="Vos R."/>
            <person name="Hasami M.H."/>
            <person name="Devisetty U.K."/>
            <person name="Aguiy J.C."/>
        </authorList>
    </citation>
    <scope>NUCLEOTIDE SEQUENCE [LARGE SCALE GENOMIC DNA]</scope>
    <source>
        <strain evidence="1">JCA_2017</strain>
    </source>
</reference>
<dbReference type="Proteomes" id="UP000257109">
    <property type="component" value="Unassembled WGS sequence"/>
</dbReference>
<protein>
    <submittedName>
        <fullName evidence="1">Uncharacterized protein</fullName>
    </submittedName>
</protein>
<gene>
    <name evidence="1" type="ORF">CR513_42156</name>
</gene>
<evidence type="ECO:0000313" key="1">
    <source>
        <dbReference type="EMBL" id="RDX77679.1"/>
    </source>
</evidence>
<name>A0A371FHB0_MUCPR</name>